<keyword evidence="3 4" id="KW-0687">Ribonucleoprotein</keyword>
<dbReference type="InterPro" id="IPR005823">
    <property type="entry name" value="Ribosomal_uL13_bac-type"/>
</dbReference>
<evidence type="ECO:0000313" key="5">
    <source>
        <dbReference type="EMBL" id="QCI04075.1"/>
    </source>
</evidence>
<evidence type="ECO:0000256" key="1">
    <source>
        <dbReference type="ARBA" id="ARBA00006227"/>
    </source>
</evidence>
<dbReference type="GO" id="GO:0003729">
    <property type="term" value="F:mRNA binding"/>
    <property type="evidence" value="ECO:0007669"/>
    <property type="project" value="TreeGrafter"/>
</dbReference>
<dbReference type="GO" id="GO:0003735">
    <property type="term" value="F:structural constituent of ribosome"/>
    <property type="evidence" value="ECO:0007669"/>
    <property type="project" value="InterPro"/>
</dbReference>
<protein>
    <submittedName>
        <fullName evidence="5">Ribosomal protein L13</fullName>
    </submittedName>
</protein>
<proteinExistence type="inferred from homology"/>
<dbReference type="Pfam" id="PF00572">
    <property type="entry name" value="Ribosomal_L13"/>
    <property type="match status" value="1"/>
</dbReference>
<sequence length="147" mass="16825">MNHNQTYLKKINHPTQSKWYIIDAKEKTLGRISTIIANTLRGKNTIDYTPNITNAIHVIVINSKLVKVTGQKTLQKLYKRHSGRPGGLKIENFKDLQNRIPNRIIEKSVKGMLPKGALGRKLFTQLKVYENTHHPHQAQKPDVITLN</sequence>
<organism evidence="5">
    <name type="scientific">Antithamnionella ternifolia</name>
    <dbReference type="NCBI Taxonomy" id="207919"/>
    <lineage>
        <taxon>Eukaryota</taxon>
        <taxon>Rhodophyta</taxon>
        <taxon>Florideophyceae</taxon>
        <taxon>Rhodymeniophycidae</taxon>
        <taxon>Ceramiales</taxon>
        <taxon>Ceramiaceae</taxon>
        <taxon>Antithamnionella</taxon>
    </lineage>
</organism>
<dbReference type="Gene3D" id="3.90.1180.10">
    <property type="entry name" value="Ribosomal protein L13"/>
    <property type="match status" value="1"/>
</dbReference>
<dbReference type="SUPFAM" id="SSF52161">
    <property type="entry name" value="Ribosomal protein L13"/>
    <property type="match status" value="1"/>
</dbReference>
<keyword evidence="2 4" id="KW-0689">Ribosomal protein</keyword>
<dbReference type="AlphaFoldDB" id="A0A4D6WR69"/>
<keyword evidence="5" id="KW-0934">Plastid</keyword>
<dbReference type="CDD" id="cd00392">
    <property type="entry name" value="Ribosomal_L13"/>
    <property type="match status" value="1"/>
</dbReference>
<dbReference type="PANTHER" id="PTHR11545:SF2">
    <property type="entry name" value="LARGE RIBOSOMAL SUBUNIT PROTEIN UL13M"/>
    <property type="match status" value="1"/>
</dbReference>
<dbReference type="InterPro" id="IPR036899">
    <property type="entry name" value="Ribosomal_uL13_sf"/>
</dbReference>
<dbReference type="PANTHER" id="PTHR11545">
    <property type="entry name" value="RIBOSOMAL PROTEIN L13"/>
    <property type="match status" value="1"/>
</dbReference>
<reference evidence="5" key="1">
    <citation type="journal article" date="2019" name="Mol. Phylogenet. Evol.">
        <title>Morphological evolution and classification of the red algal order Ceramiales inferred using plastid phylogenomics.</title>
        <authorList>
            <person name="Diaz-Tapia P."/>
            <person name="Pasella M.M."/>
            <person name="Verbruggen H."/>
            <person name="Maggs C.A."/>
        </authorList>
    </citation>
    <scope>NUCLEOTIDE SEQUENCE</scope>
    <source>
        <strain evidence="5">PD2956</strain>
    </source>
</reference>
<dbReference type="GO" id="GO:0017148">
    <property type="term" value="P:negative regulation of translation"/>
    <property type="evidence" value="ECO:0007669"/>
    <property type="project" value="TreeGrafter"/>
</dbReference>
<geneLocation type="plastid" evidence="5"/>
<dbReference type="PROSITE" id="PS00783">
    <property type="entry name" value="RIBOSOMAL_L13"/>
    <property type="match status" value="1"/>
</dbReference>
<reference evidence="5" key="2">
    <citation type="submission" date="2019-04" db="EMBL/GenBank/DDBJ databases">
        <authorList>
            <person name="Pasella M."/>
        </authorList>
    </citation>
    <scope>NUCLEOTIDE SEQUENCE</scope>
    <source>
        <strain evidence="5">PD2956</strain>
    </source>
</reference>
<name>A0A4D6WR69_9FLOR</name>
<dbReference type="InterPro" id="IPR005822">
    <property type="entry name" value="Ribosomal_uL13"/>
</dbReference>
<dbReference type="InterPro" id="IPR023563">
    <property type="entry name" value="Ribosomal_uL13_CS"/>
</dbReference>
<accession>A0A4D6WR69</accession>
<dbReference type="HAMAP" id="MF_01366">
    <property type="entry name" value="Ribosomal_uL13"/>
    <property type="match status" value="1"/>
</dbReference>
<gene>
    <name evidence="5" type="primary">rpl13</name>
</gene>
<dbReference type="GO" id="GO:0022625">
    <property type="term" value="C:cytosolic large ribosomal subunit"/>
    <property type="evidence" value="ECO:0007669"/>
    <property type="project" value="TreeGrafter"/>
</dbReference>
<dbReference type="EMBL" id="MK814608">
    <property type="protein sequence ID" value="QCI04075.1"/>
    <property type="molecule type" value="Genomic_DNA"/>
</dbReference>
<dbReference type="PIRSF" id="PIRSF002181">
    <property type="entry name" value="Ribosomal_L13"/>
    <property type="match status" value="1"/>
</dbReference>
<evidence type="ECO:0000256" key="4">
    <source>
        <dbReference type="RuleBase" id="RU003877"/>
    </source>
</evidence>
<evidence type="ECO:0000256" key="3">
    <source>
        <dbReference type="ARBA" id="ARBA00023274"/>
    </source>
</evidence>
<dbReference type="GO" id="GO:0006412">
    <property type="term" value="P:translation"/>
    <property type="evidence" value="ECO:0007669"/>
    <property type="project" value="InterPro"/>
</dbReference>
<dbReference type="NCBIfam" id="TIGR01066">
    <property type="entry name" value="rplM_bact"/>
    <property type="match status" value="1"/>
</dbReference>
<evidence type="ECO:0000256" key="2">
    <source>
        <dbReference type="ARBA" id="ARBA00022980"/>
    </source>
</evidence>
<comment type="similarity">
    <text evidence="1 4">Belongs to the universal ribosomal protein uL13 family.</text>
</comment>